<keyword evidence="3" id="KW-0675">Receptor</keyword>
<dbReference type="PIRSF" id="PIRSF017082">
    <property type="entry name" value="YflP"/>
    <property type="match status" value="1"/>
</dbReference>
<evidence type="ECO:0000256" key="1">
    <source>
        <dbReference type="ARBA" id="ARBA00006987"/>
    </source>
</evidence>
<evidence type="ECO:0000313" key="3">
    <source>
        <dbReference type="EMBL" id="SMC54495.1"/>
    </source>
</evidence>
<sequence length="333" mass="35748">MHAFNCLKICSLKPYSTFFVCLSLLSAAPIFAQTKQWPNRPISLVVTYPPAGTADIMARTIAEPLGKFLGTSIIVENKPGASGQIAANYVSKSNPDGYTLMLDASSFAVNPSLFNKLPYDTLKDFKILGVIAQYPNVLLVNPGFPARSAKDLVNLAKKAPDSISYASSGNGSAQHLSGVLFELRSGVQMQHIPYKGAGLALNDVLGGQVPVFFGSVASTKQYVDTGKLMALAVTSKKRASSMPHVPTMVEAGVPEYEVYEWNAVFAPSGISDELSLKISEALAKVLQTPEVKAKILSLGGEIFTGGPQQSQEFVKSQINEWSKVIKEKKISID</sequence>
<comment type="similarity">
    <text evidence="1">Belongs to the UPF0065 (bug) family.</text>
</comment>
<dbReference type="PANTHER" id="PTHR42928:SF5">
    <property type="entry name" value="BLR1237 PROTEIN"/>
    <property type="match status" value="1"/>
</dbReference>
<keyword evidence="4" id="KW-1185">Reference proteome</keyword>
<dbReference type="Pfam" id="PF03401">
    <property type="entry name" value="TctC"/>
    <property type="match status" value="1"/>
</dbReference>
<dbReference type="STRING" id="1938817.SAMN06296008_10726"/>
<dbReference type="Proteomes" id="UP000192708">
    <property type="component" value="Unassembled WGS sequence"/>
</dbReference>
<accession>A0A1W2A1D4</accession>
<evidence type="ECO:0000256" key="2">
    <source>
        <dbReference type="SAM" id="SignalP"/>
    </source>
</evidence>
<dbReference type="AlphaFoldDB" id="A0A1W2A1D4"/>
<name>A0A1W2A1D4_9BURK</name>
<feature type="chain" id="PRO_5012054388" evidence="2">
    <location>
        <begin position="33"/>
        <end position="333"/>
    </location>
</feature>
<dbReference type="CDD" id="cd13578">
    <property type="entry name" value="PBP2_Bug27"/>
    <property type="match status" value="1"/>
</dbReference>
<dbReference type="Gene3D" id="3.40.190.150">
    <property type="entry name" value="Bordetella uptake gene, domain 1"/>
    <property type="match status" value="1"/>
</dbReference>
<dbReference type="InterPro" id="IPR005064">
    <property type="entry name" value="BUG"/>
</dbReference>
<dbReference type="InterPro" id="IPR042100">
    <property type="entry name" value="Bug_dom1"/>
</dbReference>
<dbReference type="OrthoDB" id="8678477at2"/>
<dbReference type="SUPFAM" id="SSF53850">
    <property type="entry name" value="Periplasmic binding protein-like II"/>
    <property type="match status" value="1"/>
</dbReference>
<protein>
    <submittedName>
        <fullName evidence="3">Tripartite-type tricarboxylate transporter, receptor component TctC</fullName>
    </submittedName>
</protein>
<dbReference type="EMBL" id="FWXJ01000007">
    <property type="protein sequence ID" value="SMC54495.1"/>
    <property type="molecule type" value="Genomic_DNA"/>
</dbReference>
<proteinExistence type="inferred from homology"/>
<keyword evidence="2" id="KW-0732">Signal</keyword>
<dbReference type="Gene3D" id="3.40.190.10">
    <property type="entry name" value="Periplasmic binding protein-like II"/>
    <property type="match status" value="1"/>
</dbReference>
<reference evidence="3 4" key="1">
    <citation type="submission" date="2017-04" db="EMBL/GenBank/DDBJ databases">
        <authorList>
            <person name="Afonso C.L."/>
            <person name="Miller P.J."/>
            <person name="Scott M.A."/>
            <person name="Spackman E."/>
            <person name="Goraichik I."/>
            <person name="Dimitrov K.M."/>
            <person name="Suarez D.L."/>
            <person name="Swayne D.E."/>
        </authorList>
    </citation>
    <scope>NUCLEOTIDE SEQUENCE [LARGE SCALE GENOMIC DNA]</scope>
    <source>
        <strain evidence="3 4">VK13</strain>
    </source>
</reference>
<evidence type="ECO:0000313" key="4">
    <source>
        <dbReference type="Proteomes" id="UP000192708"/>
    </source>
</evidence>
<gene>
    <name evidence="3" type="ORF">SAMN06296008_10726</name>
</gene>
<feature type="signal peptide" evidence="2">
    <location>
        <begin position="1"/>
        <end position="32"/>
    </location>
</feature>
<dbReference type="PANTHER" id="PTHR42928">
    <property type="entry name" value="TRICARBOXYLATE-BINDING PROTEIN"/>
    <property type="match status" value="1"/>
</dbReference>
<organism evidence="3 4">
    <name type="scientific">Polynucleobacter kasalickyi</name>
    <dbReference type="NCBI Taxonomy" id="1938817"/>
    <lineage>
        <taxon>Bacteria</taxon>
        <taxon>Pseudomonadati</taxon>
        <taxon>Pseudomonadota</taxon>
        <taxon>Betaproteobacteria</taxon>
        <taxon>Burkholderiales</taxon>
        <taxon>Burkholderiaceae</taxon>
        <taxon>Polynucleobacter</taxon>
    </lineage>
</organism>